<sequence length="766" mass="86549">MKAIKTESATLATKYLEEVRLNLRTFRQEFEAKMQTLRESSINLLRAMKFFSEGGNFSIEEVNLYRGKLDKATQKINQSEGEILGALETAERRRQDAVTNQLKLFEDKLKPNLSDVIYAEAISRCLNNARAQVKVQYEDSKSQSKKIGNHLEIFQNKLKELAHGTAKLGSLTEKEHESAIQSINQSNIETLLAFDLICTSTIDRCTFLNCLKTQTAPKVPDEEKNALKKNQKTNQLELDKKVVFQQGRDMISLPVISQVSKAGKPATEDTGIKLVKELLRTTNQVLNDSAENKINVAQDTDKAEVTEKSGQPQTAQISRSGSQLSSAKTNHTTAKSLIGGVSSKTVAKNQRFDKKYQVFGEPTLFTDPTAEQDSVMKRDELLKIDSVERVTFLGRVRRICREALEAILLASENYFRAKGNRASTRPSLIPETFDSAADTAIEALRALEKEAANFNNNAVREFHVQLHEIEDGVCLMPSSMFTGLVRRLQEIIQEKFYALSQEFQGQFQSIETSRLRHSLALKPQLISSAKLVDSNRIVNLELNQLCSNESERVNEELNLAKEIFNSRKTFLSLIGRTFAYHLESLTEGILIRMDSLIYAVDVEQPKEEEIPKRVIDLLVKQRKPILPEAEDTPVTNEGKTSWPLVDLEFFTRGFADEAKPKPEVDKKGDKKILTTEFDKSAQSYVGYLVSAKCTKAHEAVIQARDEVLQVTLIIIVDRFSIQDFQRHLSDRLVEVETLYRNLLADITHWQNSWNSQTALLHDAALS</sequence>
<dbReference type="PANTHER" id="PTHR21444:SF14">
    <property type="entry name" value="COILED-COIL DOMAIN-CONTAINING PROTEIN 180"/>
    <property type="match status" value="1"/>
</dbReference>
<dbReference type="EMBL" id="JBJKFK010000055">
    <property type="protein sequence ID" value="KAL3320395.1"/>
    <property type="molecule type" value="Genomic_DNA"/>
</dbReference>
<protein>
    <recommendedName>
        <fullName evidence="2">DUF4456 domain-containing protein</fullName>
    </recommendedName>
</protein>
<evidence type="ECO:0000313" key="4">
    <source>
        <dbReference type="Proteomes" id="UP001626550"/>
    </source>
</evidence>
<name>A0ABD2QLH6_9PLAT</name>
<proteinExistence type="predicted"/>
<dbReference type="AlphaFoldDB" id="A0ABD2QLH6"/>
<feature type="region of interest" description="Disordered" evidence="1">
    <location>
        <begin position="299"/>
        <end position="331"/>
    </location>
</feature>
<keyword evidence="4" id="KW-1185">Reference proteome</keyword>
<gene>
    <name evidence="3" type="ORF">Ciccas_000924</name>
</gene>
<dbReference type="Pfam" id="PF14644">
    <property type="entry name" value="DUF4456"/>
    <property type="match status" value="1"/>
</dbReference>
<dbReference type="Proteomes" id="UP001626550">
    <property type="component" value="Unassembled WGS sequence"/>
</dbReference>
<organism evidence="3 4">
    <name type="scientific">Cichlidogyrus casuarinus</name>
    <dbReference type="NCBI Taxonomy" id="1844966"/>
    <lineage>
        <taxon>Eukaryota</taxon>
        <taxon>Metazoa</taxon>
        <taxon>Spiralia</taxon>
        <taxon>Lophotrochozoa</taxon>
        <taxon>Platyhelminthes</taxon>
        <taxon>Monogenea</taxon>
        <taxon>Monopisthocotylea</taxon>
        <taxon>Dactylogyridea</taxon>
        <taxon>Ancyrocephalidae</taxon>
        <taxon>Cichlidogyrus</taxon>
    </lineage>
</organism>
<evidence type="ECO:0000256" key="1">
    <source>
        <dbReference type="SAM" id="MobiDB-lite"/>
    </source>
</evidence>
<accession>A0ABD2QLH6</accession>
<reference evidence="3 4" key="1">
    <citation type="submission" date="2024-11" db="EMBL/GenBank/DDBJ databases">
        <title>Adaptive evolution of stress response genes in parasites aligns with host niche diversity.</title>
        <authorList>
            <person name="Hahn C."/>
            <person name="Resl P."/>
        </authorList>
    </citation>
    <scope>NUCLEOTIDE SEQUENCE [LARGE SCALE GENOMIC DNA]</scope>
    <source>
        <strain evidence="3">EGGRZ-B1_66</strain>
        <tissue evidence="3">Body</tissue>
    </source>
</reference>
<feature type="domain" description="DUF4456" evidence="2">
    <location>
        <begin position="408"/>
        <end position="613"/>
    </location>
</feature>
<evidence type="ECO:0000259" key="2">
    <source>
        <dbReference type="Pfam" id="PF14644"/>
    </source>
</evidence>
<evidence type="ECO:0000313" key="3">
    <source>
        <dbReference type="EMBL" id="KAL3320395.1"/>
    </source>
</evidence>
<comment type="caution">
    <text evidence="3">The sequence shown here is derived from an EMBL/GenBank/DDBJ whole genome shotgun (WGS) entry which is preliminary data.</text>
</comment>
<dbReference type="InterPro" id="IPR027914">
    <property type="entry name" value="DUF4456"/>
</dbReference>
<dbReference type="PANTHER" id="PTHR21444">
    <property type="entry name" value="COILED-COIL DOMAIN-CONTAINING PROTEIN 180"/>
    <property type="match status" value="1"/>
</dbReference>
<feature type="compositionally biased region" description="Polar residues" evidence="1">
    <location>
        <begin position="308"/>
        <end position="331"/>
    </location>
</feature>